<dbReference type="GO" id="GO:0044550">
    <property type="term" value="P:secondary metabolite biosynthetic process"/>
    <property type="evidence" value="ECO:0007669"/>
    <property type="project" value="TreeGrafter"/>
</dbReference>
<comment type="cofactor">
    <cofactor evidence="1">
        <name>pantetheine 4'-phosphate</name>
        <dbReference type="ChEBI" id="CHEBI:47942"/>
    </cofactor>
</comment>
<feature type="region of interest" description="Disordered" evidence="5">
    <location>
        <begin position="1"/>
        <end position="24"/>
    </location>
</feature>
<dbReference type="RefSeq" id="WP_062972540.1">
    <property type="nucleotide sequence ID" value="NZ_JAAXOS010000002.1"/>
</dbReference>
<evidence type="ECO:0000259" key="6">
    <source>
        <dbReference type="PROSITE" id="PS50075"/>
    </source>
</evidence>
<dbReference type="GO" id="GO:0016874">
    <property type="term" value="F:ligase activity"/>
    <property type="evidence" value="ECO:0007669"/>
    <property type="project" value="UniProtKB-KW"/>
</dbReference>
<dbReference type="Pfam" id="PF00668">
    <property type="entry name" value="Condensation"/>
    <property type="match status" value="1"/>
</dbReference>
<reference evidence="7 8" key="1">
    <citation type="submission" date="2020-04" db="EMBL/GenBank/DDBJ databases">
        <title>MicrobeNet Type strains.</title>
        <authorList>
            <person name="Nicholson A.C."/>
        </authorList>
    </citation>
    <scope>NUCLEOTIDE SEQUENCE [LARGE SCALE GENOMIC DNA]</scope>
    <source>
        <strain evidence="7 8">DSM 44956</strain>
    </source>
</reference>
<evidence type="ECO:0000313" key="7">
    <source>
        <dbReference type="EMBL" id="NKY25422.1"/>
    </source>
</evidence>
<feature type="domain" description="Carrier" evidence="6">
    <location>
        <begin position="529"/>
        <end position="604"/>
    </location>
</feature>
<dbReference type="Gene3D" id="2.30.38.10">
    <property type="entry name" value="Luciferase, Domain 3"/>
    <property type="match status" value="2"/>
</dbReference>
<dbReference type="Gene3D" id="3.40.50.720">
    <property type="entry name" value="NAD(P)-binding Rossmann-like Domain"/>
    <property type="match status" value="1"/>
</dbReference>
<name>A0A7X6L077_9NOCA</name>
<dbReference type="GO" id="GO:0005829">
    <property type="term" value="C:cytosol"/>
    <property type="evidence" value="ECO:0007669"/>
    <property type="project" value="TreeGrafter"/>
</dbReference>
<protein>
    <submittedName>
        <fullName evidence="7">Amino acid adenylation domain-containing protein</fullName>
    </submittedName>
</protein>
<sequence length="2055" mass="220016">MTSGIRNPRPPARNSRRRRSADSATPTFTALLAAAAEHNPDGVAVLDGDTTITYRDLDARSSQLARTLISAGAGPETAVAVALPRSLESVLAVWAIAKTGAAFVPIDPALPLSRITFQVIDSGAALGLTRTGLATTLPTEVHWLALDDAEVIARVAANPANPIAYFERTARVRATHAAYLIYTSGSTGRPKGVAVTHAGLAPLCTELAARHRLDKDSRVLHFASPSFDASILELLLAICSAATLVIAPPGLYGGTALVELLARHAITHAFLTPSALATIEPAGLPALRSVLVGGEPCPPMLPQHWATDGRLFHNAYGPTESTIVATLSPALSPDTPVTIGSAVPGTRCQVLDHRLRPVGIGVVGELYVAGPGVARGYHGRPDLTAQRFLADPFGPPGSRMYRTGDLVRRTATGDLDYFGRADDQVKVRGFRIELGEIDAILSTQPGVRLAVTVDRKTAVGETTLAAFVQPEPGHAPDPTALAGALAALLPKYMVPNTITVVERIPRTPTGKADRPALRLRALDEPDYRPAADLGEETVAEVLARVLGRERFGADADFFAAGGNSLLATQVAARLSEIWRLRIPPRLVFDHPTVAGLSKAIRSQQFDTARPVLRARTRPERIPLSPAQLRFWLRNQFDTTSSVDNIGFALRLSELDVPALRAAFADTVERHESLRTRYPADETGPRQLILDTERVVEDFAVEELSDNAVPGRVRAILRHGFDVAAEVPLRVRLLRTPTEYVLVCALHHICADGSSLAPLARDVALAYAARSAGAAPAWQPPDVQYADYALWQRDLLGSRDDPDSPLSRQLAYWTGELAGLPDELDLPADRPRPPVATLRGSATQRTVPATLHRDLLTVARAHRATLFMVMRSALAVLLSRLSGSTDIAIGVPMTNRAEPALADVVGMFVNTTVSRTGIEPAESFTALLRRTRERDLVNFAHSEVPFEHVVDAVDPTRSPGRHPLYQVGFAFQNFTQATLQLSGPSVSFLDVDADTAKTDLHIGVVDTRDADGEPGEIIIRFGYSTDLFDEHTVQRFLDGYIRILLQVAADPGAVVGDIDIMDPVEHKRIRSWGAGAEHEVPAEPLTAATARQAAATPDAIAVVCGTETLTYARLRERTARLARWLIERGVGPETVVAVAMRRSIQQVVALNAIVEAGAAWVPIDPGHPAERIRYVLESAAPRCVLTTAADGFTAAEAYDVDTLDLDRFGPEPVADAERRAPWRADQPAYLIYTSGSTGRPKGVVVGHRAIVHQLAWMQAEYDVDATDVYLHKTPATFDVSLWGYFLPLRAGARLVLAGPDEHRDPAALVRLIAEHRVTLTDFVPAMLTVFAQHASEDELSSLRAVFVIGEALPPETARAFASVARADLHNLYGPTEAAVSITQHAVSAADRTAPGVSIGVPEWNSRCHVLDDRLRPVPVGVAGELYLGGVQLARGYHGAPGLSATRFVADPLHPGERMYRTGDLVRWNRGGTLDYLGRTDFQVKVRGHRIELGEIEAALLADPAVGRAAVAVKGSDAGDRLVGYVVAAPGATVDPDAVRHSVARVLPGYMVPSAVLALDTFPVNTSGKLDRAALPQPVFTARAGVRPGTPLERTIAEVFADVLAVSPIGVSDDFFELGGSSLLAFTLHQRLSDRLRRDVPMSAILAAPTVGGLAARLTGECAPAAPTPERDAVLEPEIGIAGCAPAHSGPPQEVLLTGATGFLGAHLLQELLDRTEARVWCVVRADDAEEGIDRILNALNHYRLSGTTAAERIVVVAGDLTAPRLGLDPADYDCLADSIDAIYHNGARVNHVDPYARLRQANVEGTRELLRLATTRRVKPFHLISTMGAAVGAAPESPVVAEGVRLRADQVPGNGYLASKWVAEELVRQAGERGLPIAIYRPGTICGCPEVGVNSPDDSLWNMVRAAVMLGMAPDVGDATVSLVPVSYVAGAVVEISARPRPETVFHLVNRAPVAVGDILASLRAHGLPVATMPEDAVRAGLVREARRRDALGDDSLVRAALLSHDFAELAGHLDWADEHTRAALAGTGVDCPKVDRTVVDTFVREFIESGFLPRD</sequence>
<dbReference type="FunFam" id="2.30.38.10:FF:000001">
    <property type="entry name" value="Non-ribosomal peptide synthetase PvdI"/>
    <property type="match status" value="2"/>
</dbReference>
<dbReference type="Pfam" id="PF07993">
    <property type="entry name" value="NAD_binding_4"/>
    <property type="match status" value="1"/>
</dbReference>
<accession>A0A7X6L077</accession>
<keyword evidence="2" id="KW-0596">Phosphopantetheine</keyword>
<dbReference type="Proteomes" id="UP000540698">
    <property type="component" value="Unassembled WGS sequence"/>
</dbReference>
<dbReference type="GO" id="GO:0031177">
    <property type="term" value="F:phosphopantetheine binding"/>
    <property type="evidence" value="ECO:0007669"/>
    <property type="project" value="InterPro"/>
</dbReference>
<gene>
    <name evidence="7" type="ORF">HGB38_04115</name>
</gene>
<dbReference type="SUPFAM" id="SSF52777">
    <property type="entry name" value="CoA-dependent acyltransferases"/>
    <property type="match status" value="2"/>
</dbReference>
<dbReference type="InterPro" id="IPR001242">
    <property type="entry name" value="Condensation_dom"/>
</dbReference>
<dbReference type="CDD" id="cd17646">
    <property type="entry name" value="A_NRPS_AB3403-like"/>
    <property type="match status" value="1"/>
</dbReference>
<evidence type="ECO:0000256" key="3">
    <source>
        <dbReference type="ARBA" id="ARBA00022553"/>
    </source>
</evidence>
<dbReference type="InterPro" id="IPR009081">
    <property type="entry name" value="PP-bd_ACP"/>
</dbReference>
<dbReference type="InterPro" id="IPR036736">
    <property type="entry name" value="ACP-like_sf"/>
</dbReference>
<dbReference type="InterPro" id="IPR036291">
    <property type="entry name" value="NAD(P)-bd_dom_sf"/>
</dbReference>
<comment type="caution">
    <text evidence="7">The sequence shown here is derived from an EMBL/GenBank/DDBJ whole genome shotgun (WGS) entry which is preliminary data.</text>
</comment>
<dbReference type="FunFam" id="3.40.50.12780:FF:000012">
    <property type="entry name" value="Non-ribosomal peptide synthetase"/>
    <property type="match status" value="2"/>
</dbReference>
<evidence type="ECO:0000256" key="4">
    <source>
        <dbReference type="ARBA" id="ARBA00022598"/>
    </source>
</evidence>
<dbReference type="Gene3D" id="3.30.559.10">
    <property type="entry name" value="Chloramphenicol acetyltransferase-like domain"/>
    <property type="match status" value="1"/>
</dbReference>
<dbReference type="InterPro" id="IPR020806">
    <property type="entry name" value="PKS_PP-bd"/>
</dbReference>
<dbReference type="InterPro" id="IPR010071">
    <property type="entry name" value="AA_adenyl_dom"/>
</dbReference>
<dbReference type="Gene3D" id="3.40.50.980">
    <property type="match status" value="4"/>
</dbReference>
<dbReference type="SMART" id="SM00823">
    <property type="entry name" value="PKS_PP"/>
    <property type="match status" value="2"/>
</dbReference>
<dbReference type="GO" id="GO:0043041">
    <property type="term" value="P:amino acid activation for nonribosomal peptide biosynthetic process"/>
    <property type="evidence" value="ECO:0007669"/>
    <property type="project" value="TreeGrafter"/>
</dbReference>
<evidence type="ECO:0000313" key="8">
    <source>
        <dbReference type="Proteomes" id="UP000540698"/>
    </source>
</evidence>
<dbReference type="CDD" id="cd19540">
    <property type="entry name" value="LCL_NRPS-like"/>
    <property type="match status" value="1"/>
</dbReference>
<dbReference type="NCBIfam" id="TIGR01733">
    <property type="entry name" value="AA-adenyl-dom"/>
    <property type="match status" value="2"/>
</dbReference>
<feature type="domain" description="Carrier" evidence="6">
    <location>
        <begin position="1585"/>
        <end position="1660"/>
    </location>
</feature>
<keyword evidence="4" id="KW-0436">Ligase</keyword>
<dbReference type="UniPathway" id="UPA00011"/>
<organism evidence="7 8">
    <name type="scientific">Nocardia gamkensis</name>
    <dbReference type="NCBI Taxonomy" id="352869"/>
    <lineage>
        <taxon>Bacteria</taxon>
        <taxon>Bacillati</taxon>
        <taxon>Actinomycetota</taxon>
        <taxon>Actinomycetes</taxon>
        <taxon>Mycobacteriales</taxon>
        <taxon>Nocardiaceae</taxon>
        <taxon>Nocardia</taxon>
    </lineage>
</organism>
<evidence type="ECO:0000256" key="2">
    <source>
        <dbReference type="ARBA" id="ARBA00022450"/>
    </source>
</evidence>
<dbReference type="NCBIfam" id="TIGR01746">
    <property type="entry name" value="Thioester-redct"/>
    <property type="match status" value="1"/>
</dbReference>
<dbReference type="EMBL" id="JAAXOS010000002">
    <property type="protein sequence ID" value="NKY25422.1"/>
    <property type="molecule type" value="Genomic_DNA"/>
</dbReference>
<dbReference type="PANTHER" id="PTHR45527:SF1">
    <property type="entry name" value="FATTY ACID SYNTHASE"/>
    <property type="match status" value="1"/>
</dbReference>
<dbReference type="Gene3D" id="3.30.300.30">
    <property type="match status" value="2"/>
</dbReference>
<proteinExistence type="predicted"/>
<dbReference type="PROSITE" id="PS00012">
    <property type="entry name" value="PHOSPHOPANTETHEINE"/>
    <property type="match status" value="1"/>
</dbReference>
<dbReference type="SUPFAM" id="SSF56801">
    <property type="entry name" value="Acetyl-CoA synthetase-like"/>
    <property type="match status" value="2"/>
</dbReference>
<dbReference type="PROSITE" id="PS50075">
    <property type="entry name" value="CARRIER"/>
    <property type="match status" value="2"/>
</dbReference>
<dbReference type="InterPro" id="IPR010080">
    <property type="entry name" value="Thioester_reductase-like_dom"/>
</dbReference>
<dbReference type="Pfam" id="PF00550">
    <property type="entry name" value="PP-binding"/>
    <property type="match status" value="2"/>
</dbReference>
<dbReference type="Pfam" id="PF13193">
    <property type="entry name" value="AMP-binding_C"/>
    <property type="match status" value="2"/>
</dbReference>
<keyword evidence="3" id="KW-0597">Phosphoprotein</keyword>
<dbReference type="PANTHER" id="PTHR45527">
    <property type="entry name" value="NONRIBOSOMAL PEPTIDE SYNTHETASE"/>
    <property type="match status" value="1"/>
</dbReference>
<dbReference type="Gene3D" id="3.40.50.1820">
    <property type="entry name" value="alpha/beta hydrolase"/>
    <property type="match status" value="1"/>
</dbReference>
<dbReference type="Gene3D" id="1.10.1200.10">
    <property type="entry name" value="ACP-like"/>
    <property type="match status" value="1"/>
</dbReference>
<dbReference type="FunFam" id="3.40.50.980:FF:000001">
    <property type="entry name" value="Non-ribosomal peptide synthetase"/>
    <property type="match status" value="1"/>
</dbReference>
<dbReference type="InterPro" id="IPR045851">
    <property type="entry name" value="AMP-bd_C_sf"/>
</dbReference>
<dbReference type="InterPro" id="IPR025110">
    <property type="entry name" value="AMP-bd_C"/>
</dbReference>
<dbReference type="Pfam" id="PF00501">
    <property type="entry name" value="AMP-binding"/>
    <property type="match status" value="2"/>
</dbReference>
<dbReference type="InterPro" id="IPR023213">
    <property type="entry name" value="CAT-like_dom_sf"/>
</dbReference>
<evidence type="ECO:0000256" key="5">
    <source>
        <dbReference type="SAM" id="MobiDB-lite"/>
    </source>
</evidence>
<dbReference type="InterPro" id="IPR020845">
    <property type="entry name" value="AMP-binding_CS"/>
</dbReference>
<dbReference type="GO" id="GO:0008610">
    <property type="term" value="P:lipid biosynthetic process"/>
    <property type="evidence" value="ECO:0007669"/>
    <property type="project" value="UniProtKB-ARBA"/>
</dbReference>
<keyword evidence="8" id="KW-1185">Reference proteome</keyword>
<dbReference type="InterPro" id="IPR000873">
    <property type="entry name" value="AMP-dep_synth/lig_dom"/>
</dbReference>
<dbReference type="SUPFAM" id="SSF51735">
    <property type="entry name" value="NAD(P)-binding Rossmann-fold domains"/>
    <property type="match status" value="1"/>
</dbReference>
<dbReference type="CDD" id="cd05235">
    <property type="entry name" value="SDR_e1"/>
    <property type="match status" value="1"/>
</dbReference>
<dbReference type="InterPro" id="IPR013120">
    <property type="entry name" value="FAR_NAD-bd"/>
</dbReference>
<evidence type="ECO:0000256" key="1">
    <source>
        <dbReference type="ARBA" id="ARBA00001957"/>
    </source>
</evidence>
<dbReference type="PROSITE" id="PS00455">
    <property type="entry name" value="AMP_BINDING"/>
    <property type="match status" value="2"/>
</dbReference>
<dbReference type="InterPro" id="IPR006162">
    <property type="entry name" value="Ppantetheine_attach_site"/>
</dbReference>
<dbReference type="Gene3D" id="3.30.559.30">
    <property type="entry name" value="Nonribosomal peptide synthetase, condensation domain"/>
    <property type="match status" value="1"/>
</dbReference>
<dbReference type="SUPFAM" id="SSF47336">
    <property type="entry name" value="ACP-like"/>
    <property type="match status" value="2"/>
</dbReference>
<dbReference type="InterPro" id="IPR029058">
    <property type="entry name" value="AB_hydrolase_fold"/>
</dbReference>